<dbReference type="Proteomes" id="UP000271974">
    <property type="component" value="Unassembled WGS sequence"/>
</dbReference>
<evidence type="ECO:0000256" key="1">
    <source>
        <dbReference type="ARBA" id="ARBA00013201"/>
    </source>
</evidence>
<dbReference type="EC" id="3.1.1.47" evidence="1"/>
<comment type="caution">
    <text evidence="6">The sequence shown here is derived from an EMBL/GenBank/DDBJ whole genome shotgun (WGS) entry which is preliminary data.</text>
</comment>
<dbReference type="Pfam" id="PF03403">
    <property type="entry name" value="PAF-AH_p_II"/>
    <property type="match status" value="1"/>
</dbReference>
<dbReference type="InterPro" id="IPR029058">
    <property type="entry name" value="AB_hydrolase_fold"/>
</dbReference>
<dbReference type="OrthoDB" id="2363873at2759"/>
<dbReference type="SUPFAM" id="SSF53474">
    <property type="entry name" value="alpha/beta-Hydrolases"/>
    <property type="match status" value="1"/>
</dbReference>
<evidence type="ECO:0000256" key="4">
    <source>
        <dbReference type="ARBA" id="ARBA00023098"/>
    </source>
</evidence>
<dbReference type="PANTHER" id="PTHR10272:SF0">
    <property type="entry name" value="PLATELET-ACTIVATING FACTOR ACETYLHYDROLASE"/>
    <property type="match status" value="1"/>
</dbReference>
<dbReference type="STRING" id="188477.A0A3S1ASY4"/>
<feature type="region of interest" description="Disordered" evidence="5">
    <location>
        <begin position="1"/>
        <end position="37"/>
    </location>
</feature>
<reference evidence="6 7" key="1">
    <citation type="submission" date="2019-01" db="EMBL/GenBank/DDBJ databases">
        <title>A draft genome assembly of the solar-powered sea slug Elysia chlorotica.</title>
        <authorList>
            <person name="Cai H."/>
            <person name="Li Q."/>
            <person name="Fang X."/>
            <person name="Li J."/>
            <person name="Curtis N.E."/>
            <person name="Altenburger A."/>
            <person name="Shibata T."/>
            <person name="Feng M."/>
            <person name="Maeda T."/>
            <person name="Schwartz J.A."/>
            <person name="Shigenobu S."/>
            <person name="Lundholm N."/>
            <person name="Nishiyama T."/>
            <person name="Yang H."/>
            <person name="Hasebe M."/>
            <person name="Li S."/>
            <person name="Pierce S.K."/>
            <person name="Wang J."/>
        </authorList>
    </citation>
    <scope>NUCLEOTIDE SEQUENCE [LARGE SCALE GENOMIC DNA]</scope>
    <source>
        <strain evidence="6">EC2010</strain>
        <tissue evidence="6">Whole organism of an adult</tissue>
    </source>
</reference>
<sequence>TASCQANSRTKNSPSKGRCRVAGVKQRRRRRSSALRRTLRHNHSCSEEWRPFQHVAVWDDFEYRNGQMYLRADEISELLDELISMNNGSHINNALGFAFTTNQFKNRLDFSRLAVAGHSFGGAAALATLLTDERFKVGLCLDTWMHPVDDFLCNKTKQPVLFLNMEQFQWERNVNRMVRFQNAKPEADRPMMTLMGGCHQSVTDFQFIVPQVVGRLMDVCHTLRPAQCMSLVLDASLAFIKKHLDMPMDSHDEDILACKDPNLLQGTNVDLTIPDAGPTPP</sequence>
<feature type="compositionally biased region" description="Polar residues" evidence="5">
    <location>
        <begin position="1"/>
        <end position="15"/>
    </location>
</feature>
<dbReference type="AlphaFoldDB" id="A0A3S1ASY4"/>
<evidence type="ECO:0000313" key="6">
    <source>
        <dbReference type="EMBL" id="RUS71255.1"/>
    </source>
</evidence>
<dbReference type="GO" id="GO:0016042">
    <property type="term" value="P:lipid catabolic process"/>
    <property type="evidence" value="ECO:0007669"/>
    <property type="project" value="UniProtKB-KW"/>
</dbReference>
<keyword evidence="2" id="KW-0378">Hydrolase</keyword>
<proteinExistence type="predicted"/>
<feature type="compositionally biased region" description="Basic residues" evidence="5">
    <location>
        <begin position="25"/>
        <end position="37"/>
    </location>
</feature>
<dbReference type="Gene3D" id="3.40.50.1820">
    <property type="entry name" value="alpha/beta hydrolase"/>
    <property type="match status" value="1"/>
</dbReference>
<keyword evidence="4" id="KW-0443">Lipid metabolism</keyword>
<evidence type="ECO:0000313" key="7">
    <source>
        <dbReference type="Proteomes" id="UP000271974"/>
    </source>
</evidence>
<name>A0A3S1ASY4_ELYCH</name>
<dbReference type="EMBL" id="RQTK01001246">
    <property type="protein sequence ID" value="RUS71255.1"/>
    <property type="molecule type" value="Genomic_DNA"/>
</dbReference>
<gene>
    <name evidence="6" type="ORF">EGW08_020990</name>
</gene>
<dbReference type="PANTHER" id="PTHR10272">
    <property type="entry name" value="PLATELET-ACTIVATING FACTOR ACETYLHYDROLASE"/>
    <property type="match status" value="1"/>
</dbReference>
<evidence type="ECO:0000256" key="2">
    <source>
        <dbReference type="ARBA" id="ARBA00022801"/>
    </source>
</evidence>
<evidence type="ECO:0000256" key="5">
    <source>
        <dbReference type="SAM" id="MobiDB-lite"/>
    </source>
</evidence>
<keyword evidence="7" id="KW-1185">Reference proteome</keyword>
<evidence type="ECO:0000256" key="3">
    <source>
        <dbReference type="ARBA" id="ARBA00022963"/>
    </source>
</evidence>
<accession>A0A3S1ASY4</accession>
<dbReference type="GO" id="GO:0003847">
    <property type="term" value="F:1-alkyl-2-acetylglycerophosphocholine esterase activity"/>
    <property type="evidence" value="ECO:0007669"/>
    <property type="project" value="UniProtKB-EC"/>
</dbReference>
<keyword evidence="3" id="KW-0442">Lipid degradation</keyword>
<protein>
    <recommendedName>
        <fullName evidence="1">1-alkyl-2-acetylglycerophosphocholine esterase</fullName>
        <ecNumber evidence="1">3.1.1.47</ecNumber>
    </recommendedName>
</protein>
<feature type="non-terminal residue" evidence="6">
    <location>
        <position position="1"/>
    </location>
</feature>
<organism evidence="6 7">
    <name type="scientific">Elysia chlorotica</name>
    <name type="common">Eastern emerald elysia</name>
    <name type="synonym">Sea slug</name>
    <dbReference type="NCBI Taxonomy" id="188477"/>
    <lineage>
        <taxon>Eukaryota</taxon>
        <taxon>Metazoa</taxon>
        <taxon>Spiralia</taxon>
        <taxon>Lophotrochozoa</taxon>
        <taxon>Mollusca</taxon>
        <taxon>Gastropoda</taxon>
        <taxon>Heterobranchia</taxon>
        <taxon>Euthyneura</taxon>
        <taxon>Panpulmonata</taxon>
        <taxon>Sacoglossa</taxon>
        <taxon>Placobranchoidea</taxon>
        <taxon>Plakobranchidae</taxon>
        <taxon>Elysia</taxon>
    </lineage>
</organism>